<gene>
    <name evidence="1" type="ORF">JTE90_013369</name>
</gene>
<dbReference type="AlphaFoldDB" id="A0AAV6TW02"/>
<keyword evidence="2" id="KW-1185">Reference proteome</keyword>
<dbReference type="Proteomes" id="UP000827092">
    <property type="component" value="Unassembled WGS sequence"/>
</dbReference>
<sequence>MSDVTQAFATNAGLPPINEQPSAFTPNHIDASNCRVILRLYRKNRRRAIRLIVEGESARCHIPAEEVQAHFQEVFEKRVFDRSVLMNTFPTNHPEVDTNPFSPAEIRSRLHRFENSAPGPDRLSYENLKSADPDCKIMARIFNICLRFKRIPAAWKSSKSA</sequence>
<dbReference type="EMBL" id="JAFNEN010000948">
    <property type="protein sequence ID" value="KAG8175818.1"/>
    <property type="molecule type" value="Genomic_DNA"/>
</dbReference>
<comment type="caution">
    <text evidence="1">The sequence shown here is derived from an EMBL/GenBank/DDBJ whole genome shotgun (WGS) entry which is preliminary data.</text>
</comment>
<evidence type="ECO:0000313" key="2">
    <source>
        <dbReference type="Proteomes" id="UP000827092"/>
    </source>
</evidence>
<evidence type="ECO:0000313" key="1">
    <source>
        <dbReference type="EMBL" id="KAG8175818.1"/>
    </source>
</evidence>
<name>A0AAV6TW02_9ARAC</name>
<proteinExistence type="predicted"/>
<organism evidence="1 2">
    <name type="scientific">Oedothorax gibbosus</name>
    <dbReference type="NCBI Taxonomy" id="931172"/>
    <lineage>
        <taxon>Eukaryota</taxon>
        <taxon>Metazoa</taxon>
        <taxon>Ecdysozoa</taxon>
        <taxon>Arthropoda</taxon>
        <taxon>Chelicerata</taxon>
        <taxon>Arachnida</taxon>
        <taxon>Araneae</taxon>
        <taxon>Araneomorphae</taxon>
        <taxon>Entelegynae</taxon>
        <taxon>Araneoidea</taxon>
        <taxon>Linyphiidae</taxon>
        <taxon>Erigoninae</taxon>
        <taxon>Oedothorax</taxon>
    </lineage>
</organism>
<protein>
    <submittedName>
        <fullName evidence="1">Uncharacterized protein</fullName>
    </submittedName>
</protein>
<accession>A0AAV6TW02</accession>
<reference evidence="1 2" key="1">
    <citation type="journal article" date="2022" name="Nat. Ecol. Evol.">
        <title>A masculinizing supergene underlies an exaggerated male reproductive morph in a spider.</title>
        <authorList>
            <person name="Hendrickx F."/>
            <person name="De Corte Z."/>
            <person name="Sonet G."/>
            <person name="Van Belleghem S.M."/>
            <person name="Kostlbacher S."/>
            <person name="Vangestel C."/>
        </authorList>
    </citation>
    <scope>NUCLEOTIDE SEQUENCE [LARGE SCALE GENOMIC DNA]</scope>
    <source>
        <strain evidence="1">W744_W776</strain>
    </source>
</reference>